<dbReference type="EMBL" id="BNEC01000005">
    <property type="protein sequence ID" value="GHI72720.1"/>
    <property type="molecule type" value="Genomic_DNA"/>
</dbReference>
<sequence>MTTPAMPLSAMAAPLMALRIFEDIYRNLPAPCVSVSTVYPNVLELAFHDDLDGFEEWCLALGIRSRNVSHGVQNSGRTRVLKAETSYSGGVVKLIGYAENPVPDGERSRAEATS</sequence>
<evidence type="ECO:0000313" key="2">
    <source>
        <dbReference type="Proteomes" id="UP000613974"/>
    </source>
</evidence>
<gene>
    <name evidence="1" type="ORF">Snoj_66380</name>
</gene>
<reference evidence="2" key="1">
    <citation type="submission" date="2023-07" db="EMBL/GenBank/DDBJ databases">
        <title>Whole genome shotgun sequence of Streptomyces nojiriensis NBRC 13794.</title>
        <authorList>
            <person name="Komaki H."/>
            <person name="Tamura T."/>
        </authorList>
    </citation>
    <scope>NUCLEOTIDE SEQUENCE [LARGE SCALE GENOMIC DNA]</scope>
    <source>
        <strain evidence="2">NBRC 13794</strain>
    </source>
</reference>
<evidence type="ECO:0000313" key="1">
    <source>
        <dbReference type="EMBL" id="GHI72720.1"/>
    </source>
</evidence>
<name>A0ABQ3SY79_9ACTN</name>
<dbReference type="RefSeq" id="WP_229875076.1">
    <property type="nucleotide sequence ID" value="NZ_BMRL01000003.1"/>
</dbReference>
<dbReference type="GeneID" id="95590950"/>
<dbReference type="Proteomes" id="UP000613974">
    <property type="component" value="Unassembled WGS sequence"/>
</dbReference>
<protein>
    <submittedName>
        <fullName evidence="1">Uncharacterized protein</fullName>
    </submittedName>
</protein>
<organism evidence="1 2">
    <name type="scientific">Streptomyces nojiriensis</name>
    <dbReference type="NCBI Taxonomy" id="66374"/>
    <lineage>
        <taxon>Bacteria</taxon>
        <taxon>Bacillati</taxon>
        <taxon>Actinomycetota</taxon>
        <taxon>Actinomycetes</taxon>
        <taxon>Kitasatosporales</taxon>
        <taxon>Streptomycetaceae</taxon>
        <taxon>Streptomyces</taxon>
    </lineage>
</organism>
<proteinExistence type="predicted"/>
<accession>A0ABQ3SY79</accession>
<comment type="caution">
    <text evidence="1">The sequence shown here is derived from an EMBL/GenBank/DDBJ whole genome shotgun (WGS) entry which is preliminary data.</text>
</comment>
<keyword evidence="2" id="KW-1185">Reference proteome</keyword>